<feature type="transmembrane region" description="Helical" evidence="2">
    <location>
        <begin position="108"/>
        <end position="139"/>
    </location>
</feature>
<name>A0A9P7FYP6_9AGAR</name>
<organism evidence="3 4">
    <name type="scientific">Sphagnurus paluster</name>
    <dbReference type="NCBI Taxonomy" id="117069"/>
    <lineage>
        <taxon>Eukaryota</taxon>
        <taxon>Fungi</taxon>
        <taxon>Dikarya</taxon>
        <taxon>Basidiomycota</taxon>
        <taxon>Agaricomycotina</taxon>
        <taxon>Agaricomycetes</taxon>
        <taxon>Agaricomycetidae</taxon>
        <taxon>Agaricales</taxon>
        <taxon>Tricholomatineae</taxon>
        <taxon>Lyophyllaceae</taxon>
        <taxon>Sphagnurus</taxon>
    </lineage>
</organism>
<keyword evidence="2" id="KW-0812">Transmembrane</keyword>
<evidence type="ECO:0000256" key="2">
    <source>
        <dbReference type="SAM" id="Phobius"/>
    </source>
</evidence>
<keyword evidence="4" id="KW-1185">Reference proteome</keyword>
<feature type="transmembrane region" description="Helical" evidence="2">
    <location>
        <begin position="79"/>
        <end position="102"/>
    </location>
</feature>
<comment type="caution">
    <text evidence="3">The sequence shown here is derived from an EMBL/GenBank/DDBJ whole genome shotgun (WGS) entry which is preliminary data.</text>
</comment>
<feature type="compositionally biased region" description="Basic and acidic residues" evidence="1">
    <location>
        <begin position="196"/>
        <end position="216"/>
    </location>
</feature>
<reference evidence="3" key="1">
    <citation type="submission" date="2021-02" db="EMBL/GenBank/DDBJ databases">
        <authorList>
            <person name="Nieuwenhuis M."/>
            <person name="Van De Peppel L.J.J."/>
        </authorList>
    </citation>
    <scope>NUCLEOTIDE SEQUENCE</scope>
    <source>
        <strain evidence="3">D49</strain>
    </source>
</reference>
<dbReference type="Proteomes" id="UP000717328">
    <property type="component" value="Unassembled WGS sequence"/>
</dbReference>
<reference evidence="3" key="2">
    <citation type="submission" date="2021-10" db="EMBL/GenBank/DDBJ databases">
        <title>Phylogenomics reveals ancestral predisposition of the termite-cultivated fungus Termitomyces towards a domesticated lifestyle.</title>
        <authorList>
            <person name="Auxier B."/>
            <person name="Grum-Grzhimaylo A."/>
            <person name="Cardenas M.E."/>
            <person name="Lodge J.D."/>
            <person name="Laessoe T."/>
            <person name="Pedersen O."/>
            <person name="Smith M.E."/>
            <person name="Kuyper T.W."/>
            <person name="Franco-Molano E.A."/>
            <person name="Baroni T.J."/>
            <person name="Aanen D.K."/>
        </authorList>
    </citation>
    <scope>NUCLEOTIDE SEQUENCE</scope>
    <source>
        <strain evidence="3">D49</strain>
    </source>
</reference>
<feature type="region of interest" description="Disordered" evidence="1">
    <location>
        <begin position="166"/>
        <end position="238"/>
    </location>
</feature>
<dbReference type="EMBL" id="JABCKI010005714">
    <property type="protein sequence ID" value="KAG5639771.1"/>
    <property type="molecule type" value="Genomic_DNA"/>
</dbReference>
<proteinExistence type="predicted"/>
<keyword evidence="2" id="KW-0472">Membrane</keyword>
<evidence type="ECO:0000313" key="3">
    <source>
        <dbReference type="EMBL" id="KAG5639771.1"/>
    </source>
</evidence>
<evidence type="ECO:0000313" key="4">
    <source>
        <dbReference type="Proteomes" id="UP000717328"/>
    </source>
</evidence>
<dbReference type="AlphaFoldDB" id="A0A9P7FYP6"/>
<accession>A0A9P7FYP6</accession>
<evidence type="ECO:0000256" key="1">
    <source>
        <dbReference type="SAM" id="MobiDB-lite"/>
    </source>
</evidence>
<protein>
    <submittedName>
        <fullName evidence="3">Uncharacterized protein</fullName>
    </submittedName>
</protein>
<keyword evidence="2" id="KW-1133">Transmembrane helix</keyword>
<gene>
    <name evidence="3" type="ORF">H0H81_000051</name>
</gene>
<dbReference type="OrthoDB" id="3159957at2759"/>
<feature type="compositionally biased region" description="Basic and acidic residues" evidence="1">
    <location>
        <begin position="169"/>
        <end position="187"/>
    </location>
</feature>
<sequence>MSVSRPRSRLQEEDDDLYSYFNKSVSAVQAHADHFEQEYARPALRTSQAFFDERPIAADFFICKENAVIHNSTSRGLSIFAVTSFTIMALTSTVIASATVVLTLLSLLVLTLLITLVSAGFLTLSGVSIYSFASLLGFVHTDGRQGVSKWMQHMSDFLLGSISVMGSPRDQRDTEWTDDEGHEHEFDDGLELDLEPDVKQEEVEPKLEEDAVHDSPFDSPRQAVLTPNEGGDDADVFG</sequence>